<dbReference type="PANTHER" id="PTHR34379:SF3">
    <property type="entry name" value="PROTEIN, PUTATIVE-RELATED"/>
    <property type="match status" value="1"/>
</dbReference>
<dbReference type="PANTHER" id="PTHR34379">
    <property type="entry name" value="OS07G0553800 PROTEIN"/>
    <property type="match status" value="1"/>
</dbReference>
<evidence type="ECO:0000256" key="2">
    <source>
        <dbReference type="SAM" id="Phobius"/>
    </source>
</evidence>
<evidence type="ECO:0000313" key="3">
    <source>
        <dbReference type="EMBL" id="KAF3959264.1"/>
    </source>
</evidence>
<evidence type="ECO:0000313" key="4">
    <source>
        <dbReference type="Proteomes" id="UP000737018"/>
    </source>
</evidence>
<dbReference type="OrthoDB" id="1886721at2759"/>
<feature type="compositionally biased region" description="Low complexity" evidence="1">
    <location>
        <begin position="79"/>
        <end position="95"/>
    </location>
</feature>
<comment type="caution">
    <text evidence="3">The sequence shown here is derived from an EMBL/GenBank/DDBJ whole genome shotgun (WGS) entry which is preliminary data.</text>
</comment>
<sequence>MAKAQKKTLQNKPKTNNFLSCFGCSNNNNIVLEYKKETNIKSDGMKKKKKKKKARWSFWTIFSMKKSATRTVPLEFDNKSSNSNSKFSSNSISNFDPQSAVPHDKEVPNPSNKEIQVLPHHHHQLIHEDQIQTRHEPNNNISEQNNINSKLEHVHVDASKDDTHKMQSSFCRKIEAIRTGSTHQSGSPPDPNKSKLNSEFKLKSKLIKSTGMGPTCRNERRAPPPSTYTRQNDALLIIAQKKKKKQLDPVLVGLSIIMVTLLVMLLWGRFCAILCTSAWCYFVPCFKKRNLSSQYQYNRYDSEEYRKKVILEGFLERTH</sequence>
<protein>
    <submittedName>
        <fullName evidence="3">Uncharacterized protein</fullName>
    </submittedName>
</protein>
<gene>
    <name evidence="3" type="ORF">CMV_015905</name>
</gene>
<dbReference type="InterPro" id="IPR040411">
    <property type="entry name" value="At5g23160-like"/>
</dbReference>
<organism evidence="3 4">
    <name type="scientific">Castanea mollissima</name>
    <name type="common">Chinese chestnut</name>
    <dbReference type="NCBI Taxonomy" id="60419"/>
    <lineage>
        <taxon>Eukaryota</taxon>
        <taxon>Viridiplantae</taxon>
        <taxon>Streptophyta</taxon>
        <taxon>Embryophyta</taxon>
        <taxon>Tracheophyta</taxon>
        <taxon>Spermatophyta</taxon>
        <taxon>Magnoliopsida</taxon>
        <taxon>eudicotyledons</taxon>
        <taxon>Gunneridae</taxon>
        <taxon>Pentapetalae</taxon>
        <taxon>rosids</taxon>
        <taxon>fabids</taxon>
        <taxon>Fagales</taxon>
        <taxon>Fagaceae</taxon>
        <taxon>Castanea</taxon>
    </lineage>
</organism>
<keyword evidence="2" id="KW-1133">Transmembrane helix</keyword>
<feature type="region of interest" description="Disordered" evidence="1">
    <location>
        <begin position="75"/>
        <end position="107"/>
    </location>
</feature>
<keyword evidence="4" id="KW-1185">Reference proteome</keyword>
<dbReference type="AlphaFoldDB" id="A0A8J4VS69"/>
<dbReference type="EMBL" id="JRKL02002368">
    <property type="protein sequence ID" value="KAF3959264.1"/>
    <property type="molecule type" value="Genomic_DNA"/>
</dbReference>
<feature type="transmembrane region" description="Helical" evidence="2">
    <location>
        <begin position="250"/>
        <end position="270"/>
    </location>
</feature>
<keyword evidence="2" id="KW-0472">Membrane</keyword>
<feature type="region of interest" description="Disordered" evidence="1">
    <location>
        <begin position="177"/>
        <end position="199"/>
    </location>
</feature>
<proteinExistence type="predicted"/>
<name>A0A8J4VS69_9ROSI</name>
<dbReference type="Proteomes" id="UP000737018">
    <property type="component" value="Unassembled WGS sequence"/>
</dbReference>
<reference evidence="3" key="1">
    <citation type="submission" date="2020-03" db="EMBL/GenBank/DDBJ databases">
        <title>Castanea mollissima Vanexum genome sequencing.</title>
        <authorList>
            <person name="Staton M."/>
        </authorList>
    </citation>
    <scope>NUCLEOTIDE SEQUENCE</scope>
    <source>
        <tissue evidence="3">Leaf</tissue>
    </source>
</reference>
<evidence type="ECO:0000256" key="1">
    <source>
        <dbReference type="SAM" id="MobiDB-lite"/>
    </source>
</evidence>
<accession>A0A8J4VS69</accession>
<keyword evidence="2" id="KW-0812">Transmembrane</keyword>